<proteinExistence type="predicted"/>
<evidence type="ECO:0000259" key="3">
    <source>
        <dbReference type="Pfam" id="PF13304"/>
    </source>
</evidence>
<dbReference type="PANTHER" id="PTHR43581:SF2">
    <property type="entry name" value="EXCINUCLEASE ATPASE SUBUNIT"/>
    <property type="match status" value="1"/>
</dbReference>
<dbReference type="SUPFAM" id="SSF52540">
    <property type="entry name" value="P-loop containing nucleoside triphosphate hydrolases"/>
    <property type="match status" value="1"/>
</dbReference>
<dbReference type="PIRSF" id="PIRSF034888">
    <property type="entry name" value="P-loop_UCP034888"/>
    <property type="match status" value="1"/>
</dbReference>
<dbReference type="InterPro" id="IPR027417">
    <property type="entry name" value="P-loop_NTPase"/>
</dbReference>
<reference evidence="5" key="1">
    <citation type="journal article" date="2019" name="Int. J. Syst. Evol. Microbiol.">
        <title>The Global Catalogue of Microorganisms (GCM) 10K type strain sequencing project: providing services to taxonomists for standard genome sequencing and annotation.</title>
        <authorList>
            <consortium name="The Broad Institute Genomics Platform"/>
            <consortium name="The Broad Institute Genome Sequencing Center for Infectious Disease"/>
            <person name="Wu L."/>
            <person name="Ma J."/>
        </authorList>
    </citation>
    <scope>NUCLEOTIDE SEQUENCE [LARGE SCALE GENOMIC DNA]</scope>
    <source>
        <strain evidence="5">CGMCC 1.6774</strain>
    </source>
</reference>
<sequence length="458" mass="51846">MLTRLRFENFKSWKRVDITLAPLTAFYGANSSGKSSIIQFLLMLKQTKDSPDRSLSLDFGSADSLADLGSFLDTVYQHNSEASISWRLHWKMQQELRIADPSGKRSEALFNGSEIAIASAARLRNRNVVSESLEYDFSGARFVLRREKERPGFQLEARSASDFRFVRTLGRKWDLPGPTKSYAFPDQARTYFQNSQFLSEFETAYVGQMDAILHLGPLRDFPRRQYIWAGSSPNDVGRRGERTIDAVLAATARNEQRNLRPRTRLKPFQEMIAWWLKEIGLISSFKVTEVADGSGLYRATVKRDPKSTEALITDVGFGVSQVLPALVLLYYAPEGSTIILEQPEIHLHPAVQAALADVIITTIKSRNVQVIIESHSEHLLQRIQRRIAEGKDSPYPMLSEQDVKIYFCQTTDGKSEVDELKVNLFGSIENWPDDFFGDQLGEIAARQEAAIKKQRAAE</sequence>
<evidence type="ECO:0000313" key="5">
    <source>
        <dbReference type="Proteomes" id="UP001597314"/>
    </source>
</evidence>
<evidence type="ECO:0000259" key="2">
    <source>
        <dbReference type="Pfam" id="PF13175"/>
    </source>
</evidence>
<dbReference type="InterPro" id="IPR014592">
    <property type="entry name" value="P-loop_UCP034888"/>
</dbReference>
<dbReference type="PANTHER" id="PTHR43581">
    <property type="entry name" value="ATP/GTP PHOSPHATASE"/>
    <property type="match status" value="1"/>
</dbReference>
<gene>
    <name evidence="4" type="ORF">ACFSOX_18770</name>
</gene>
<keyword evidence="5" id="KW-1185">Reference proteome</keyword>
<evidence type="ECO:0000313" key="4">
    <source>
        <dbReference type="EMBL" id="MFD2184203.1"/>
    </source>
</evidence>
<feature type="domain" description="Endonuclease GajA/Old nuclease/RecF-like AAA" evidence="2">
    <location>
        <begin position="1"/>
        <end position="62"/>
    </location>
</feature>
<feature type="domain" description="ATPase AAA-type core" evidence="3">
    <location>
        <begin position="311"/>
        <end position="380"/>
    </location>
</feature>
<dbReference type="InterPro" id="IPR003959">
    <property type="entry name" value="ATPase_AAA_core"/>
</dbReference>
<dbReference type="Pfam" id="PF13175">
    <property type="entry name" value="AAA_15"/>
    <property type="match status" value="1"/>
</dbReference>
<name>A0ABW5AMM3_9BRAD</name>
<dbReference type="Gene3D" id="3.40.50.300">
    <property type="entry name" value="P-loop containing nucleotide triphosphate hydrolases"/>
    <property type="match status" value="1"/>
</dbReference>
<dbReference type="Pfam" id="PF12476">
    <property type="entry name" value="DUF3696"/>
    <property type="match status" value="1"/>
</dbReference>
<protein>
    <submittedName>
        <fullName evidence="4">DUF3696 domain-containing protein</fullName>
    </submittedName>
</protein>
<dbReference type="EMBL" id="JBHUIW010000025">
    <property type="protein sequence ID" value="MFD2184203.1"/>
    <property type="molecule type" value="Genomic_DNA"/>
</dbReference>
<feature type="domain" description="DUF3696" evidence="1">
    <location>
        <begin position="399"/>
        <end position="444"/>
    </location>
</feature>
<accession>A0ABW5AMM3</accession>
<evidence type="ECO:0000259" key="1">
    <source>
        <dbReference type="Pfam" id="PF12476"/>
    </source>
</evidence>
<dbReference type="Pfam" id="PF13304">
    <property type="entry name" value="AAA_21"/>
    <property type="match status" value="1"/>
</dbReference>
<dbReference type="Proteomes" id="UP001597314">
    <property type="component" value="Unassembled WGS sequence"/>
</dbReference>
<dbReference type="InterPro" id="IPR022532">
    <property type="entry name" value="DUF3696"/>
</dbReference>
<dbReference type="InterPro" id="IPR051396">
    <property type="entry name" value="Bact_Antivir_Def_Nuclease"/>
</dbReference>
<dbReference type="InterPro" id="IPR041685">
    <property type="entry name" value="AAA_GajA/Old/RecF-like"/>
</dbReference>
<comment type="caution">
    <text evidence="4">The sequence shown here is derived from an EMBL/GenBank/DDBJ whole genome shotgun (WGS) entry which is preliminary data.</text>
</comment>
<dbReference type="RefSeq" id="WP_378479350.1">
    <property type="nucleotide sequence ID" value="NZ_JBHUIW010000025.1"/>
</dbReference>
<organism evidence="4 5">
    <name type="scientific">Rhodoplanes azumiensis</name>
    <dbReference type="NCBI Taxonomy" id="1897628"/>
    <lineage>
        <taxon>Bacteria</taxon>
        <taxon>Pseudomonadati</taxon>
        <taxon>Pseudomonadota</taxon>
        <taxon>Alphaproteobacteria</taxon>
        <taxon>Hyphomicrobiales</taxon>
        <taxon>Nitrobacteraceae</taxon>
        <taxon>Rhodoplanes</taxon>
    </lineage>
</organism>